<evidence type="ECO:0000313" key="3">
    <source>
        <dbReference type="Proteomes" id="UP000196475"/>
    </source>
</evidence>
<reference evidence="3" key="1">
    <citation type="submission" date="2016-06" db="EMBL/GenBank/DDBJ databases">
        <authorList>
            <person name="Nascimento L."/>
            <person name="Pereira R.V."/>
            <person name="Martins L.F."/>
            <person name="Quaggio R.B."/>
            <person name="Silva A.M."/>
            <person name="Setubal J.C."/>
        </authorList>
    </citation>
    <scope>NUCLEOTIDE SEQUENCE [LARGE SCALE GENOMIC DNA]</scope>
</reference>
<dbReference type="InterPro" id="IPR010690">
    <property type="entry name" value="YqfD"/>
</dbReference>
<dbReference type="PIRSF" id="PIRSF029895">
    <property type="entry name" value="SpoIV"/>
    <property type="match status" value="1"/>
</dbReference>
<dbReference type="AlphaFoldDB" id="A0A1Y3PJC9"/>
<evidence type="ECO:0000313" key="2">
    <source>
        <dbReference type="EMBL" id="OUM87471.1"/>
    </source>
</evidence>
<protein>
    <submittedName>
        <fullName evidence="2">Sporulation protein YqfD</fullName>
    </submittedName>
</protein>
<dbReference type="Proteomes" id="UP000196475">
    <property type="component" value="Unassembled WGS sequence"/>
</dbReference>
<feature type="transmembrane region" description="Helical" evidence="1">
    <location>
        <begin position="91"/>
        <end position="111"/>
    </location>
</feature>
<dbReference type="Pfam" id="PF06898">
    <property type="entry name" value="YqfD"/>
    <property type="match status" value="1"/>
</dbReference>
<sequence length="404" mass="46979">MVTWWWQWLLGYLVCKIKKGEREELINFLLQEGVEIWDLHEHPDTGTIVFCLSLADYRRILRKMKPLPFRIQILDKRGLPFYLLQAQKRKWFWAGSLLFVLLLYVFSQMIWQVEVIGNEIIPEEELLQVAGQLGLKRGVFRQRLPGNEQMQSELLSRFEQLSWAGVEIKGTKAVIRVVESKHPEERQLENPRHLVAAKSAVVKEIFVEKGKAMVTRNQRVKKGQILISGIMGYEAKPQIVSAKGTVKGLVWYETTVTIPLVQKQFRLTGETEKRTSLLIGNHAFTFFSKKPAFDHYKLEEHVRHWTLGPWKIPVGLYERIYYEKVPHTKTYSQKEALELAKERARKEILHQLDEKAEIFMEKVLQQDLDSGTLKVKLYYEVLEEIAKEQPILPGGSMSGKAPGE</sequence>
<keyword evidence="1" id="KW-1133">Transmembrane helix</keyword>
<proteinExistence type="predicted"/>
<gene>
    <name evidence="2" type="ORF">BAA01_12780</name>
</gene>
<dbReference type="NCBIfam" id="TIGR02876">
    <property type="entry name" value="spore_yqfD"/>
    <property type="match status" value="1"/>
</dbReference>
<keyword evidence="1" id="KW-0812">Transmembrane</keyword>
<dbReference type="EMBL" id="LZRT01000075">
    <property type="protein sequence ID" value="OUM87471.1"/>
    <property type="molecule type" value="Genomic_DNA"/>
</dbReference>
<evidence type="ECO:0000256" key="1">
    <source>
        <dbReference type="SAM" id="Phobius"/>
    </source>
</evidence>
<name>A0A1Y3PJC9_9BACI</name>
<comment type="caution">
    <text evidence="2">The sequence shown here is derived from an EMBL/GenBank/DDBJ whole genome shotgun (WGS) entry which is preliminary data.</text>
</comment>
<keyword evidence="1" id="KW-0472">Membrane</keyword>
<accession>A0A1Y3PJC9</accession>
<organism evidence="2 3">
    <name type="scientific">Bacillus thermozeamaize</name>
    <dbReference type="NCBI Taxonomy" id="230954"/>
    <lineage>
        <taxon>Bacteria</taxon>
        <taxon>Bacillati</taxon>
        <taxon>Bacillota</taxon>
        <taxon>Bacilli</taxon>
        <taxon>Bacillales</taxon>
        <taxon>Bacillaceae</taxon>
        <taxon>Bacillus</taxon>
    </lineage>
</organism>